<dbReference type="NCBIfam" id="NF001159">
    <property type="entry name" value="PRK00150.1-3"/>
    <property type="match status" value="1"/>
</dbReference>
<comment type="cofactor">
    <cofactor evidence="6">
        <name>Fe(2+)</name>
        <dbReference type="ChEBI" id="CHEBI:29033"/>
    </cofactor>
    <text evidence="6">Binds 1 Fe(2+) ion.</text>
</comment>
<evidence type="ECO:0000256" key="6">
    <source>
        <dbReference type="HAMAP-Rule" id="MF_00163"/>
    </source>
</evidence>
<dbReference type="HAMAP" id="MF_00163">
    <property type="entry name" value="Pep_deformylase"/>
    <property type="match status" value="1"/>
</dbReference>
<name>A0A9D1GXU3_9ACTN</name>
<evidence type="ECO:0000256" key="3">
    <source>
        <dbReference type="ARBA" id="ARBA00022801"/>
    </source>
</evidence>
<dbReference type="EC" id="3.5.1.88" evidence="6"/>
<dbReference type="NCBIfam" id="TIGR00079">
    <property type="entry name" value="pept_deformyl"/>
    <property type="match status" value="1"/>
</dbReference>
<comment type="function">
    <text evidence="6">Removes the formyl group from the N-terminal Met of newly synthesized proteins. Requires at least a dipeptide for an efficient rate of reaction. N-terminal L-methionine is a prerequisite for activity but the enzyme has broad specificity at other positions.</text>
</comment>
<dbReference type="Pfam" id="PF01327">
    <property type="entry name" value="Pep_deformylase"/>
    <property type="match status" value="1"/>
</dbReference>
<protein>
    <recommendedName>
        <fullName evidence="6">Peptide deformylase</fullName>
        <shortName evidence="6">PDF</shortName>
        <ecNumber evidence="6">3.5.1.88</ecNumber>
    </recommendedName>
    <alternativeName>
        <fullName evidence="6">Polypeptide deformylase</fullName>
    </alternativeName>
</protein>
<dbReference type="PANTHER" id="PTHR10458:SF2">
    <property type="entry name" value="PEPTIDE DEFORMYLASE, MITOCHONDRIAL"/>
    <property type="match status" value="1"/>
</dbReference>
<dbReference type="PRINTS" id="PR01576">
    <property type="entry name" value="PDEFORMYLASE"/>
</dbReference>
<comment type="similarity">
    <text evidence="1 6">Belongs to the polypeptide deformylase family.</text>
</comment>
<dbReference type="SUPFAM" id="SSF56420">
    <property type="entry name" value="Peptide deformylase"/>
    <property type="match status" value="1"/>
</dbReference>
<dbReference type="AlphaFoldDB" id="A0A9D1GXU3"/>
<evidence type="ECO:0000256" key="7">
    <source>
        <dbReference type="SAM" id="MobiDB-lite"/>
    </source>
</evidence>
<evidence type="ECO:0000256" key="4">
    <source>
        <dbReference type="ARBA" id="ARBA00022917"/>
    </source>
</evidence>
<reference evidence="8" key="1">
    <citation type="submission" date="2020-10" db="EMBL/GenBank/DDBJ databases">
        <authorList>
            <person name="Gilroy R."/>
        </authorList>
    </citation>
    <scope>NUCLEOTIDE SEQUENCE</scope>
    <source>
        <strain evidence="8">ChiGjej1B1-24693</strain>
    </source>
</reference>
<evidence type="ECO:0000313" key="8">
    <source>
        <dbReference type="EMBL" id="HIT75434.1"/>
    </source>
</evidence>
<dbReference type="PANTHER" id="PTHR10458">
    <property type="entry name" value="PEPTIDE DEFORMYLASE"/>
    <property type="match status" value="1"/>
</dbReference>
<dbReference type="GO" id="GO:0042586">
    <property type="term" value="F:peptide deformylase activity"/>
    <property type="evidence" value="ECO:0007669"/>
    <property type="project" value="UniProtKB-UniRule"/>
</dbReference>
<reference evidence="8" key="2">
    <citation type="journal article" date="2021" name="PeerJ">
        <title>Extensive microbial diversity within the chicken gut microbiome revealed by metagenomics and culture.</title>
        <authorList>
            <person name="Gilroy R."/>
            <person name="Ravi A."/>
            <person name="Getino M."/>
            <person name="Pursley I."/>
            <person name="Horton D.L."/>
            <person name="Alikhan N.F."/>
            <person name="Baker D."/>
            <person name="Gharbi K."/>
            <person name="Hall N."/>
            <person name="Watson M."/>
            <person name="Adriaenssens E.M."/>
            <person name="Foster-Nyarko E."/>
            <person name="Jarju S."/>
            <person name="Secka A."/>
            <person name="Antonio M."/>
            <person name="Oren A."/>
            <person name="Chaudhuri R.R."/>
            <person name="La Ragione R."/>
            <person name="Hildebrand F."/>
            <person name="Pallen M.J."/>
        </authorList>
    </citation>
    <scope>NUCLEOTIDE SEQUENCE</scope>
    <source>
        <strain evidence="8">ChiGjej1B1-24693</strain>
    </source>
</reference>
<keyword evidence="3 6" id="KW-0378">Hydrolase</keyword>
<evidence type="ECO:0000256" key="2">
    <source>
        <dbReference type="ARBA" id="ARBA00022723"/>
    </source>
</evidence>
<feature type="region of interest" description="Disordered" evidence="7">
    <location>
        <begin position="199"/>
        <end position="223"/>
    </location>
</feature>
<keyword evidence="2 6" id="KW-0479">Metal-binding</keyword>
<keyword evidence="5 6" id="KW-0408">Iron</keyword>
<keyword evidence="4 6" id="KW-0648">Protein biosynthesis</keyword>
<feature type="binding site" evidence="6">
    <location>
        <position position="119"/>
    </location>
    <ligand>
        <name>Fe cation</name>
        <dbReference type="ChEBI" id="CHEBI:24875"/>
    </ligand>
</feature>
<dbReference type="Gene3D" id="3.90.45.10">
    <property type="entry name" value="Peptide deformylase"/>
    <property type="match status" value="1"/>
</dbReference>
<organism evidence="8 9">
    <name type="scientific">Candidatus Avipropionibacterium avicola</name>
    <dbReference type="NCBI Taxonomy" id="2840701"/>
    <lineage>
        <taxon>Bacteria</taxon>
        <taxon>Bacillati</taxon>
        <taxon>Actinomycetota</taxon>
        <taxon>Actinomycetes</taxon>
        <taxon>Propionibacteriales</taxon>
        <taxon>Propionibacteriaceae</taxon>
        <taxon>Propionibacteriaceae incertae sedis</taxon>
        <taxon>Candidatus Avipropionibacterium</taxon>
    </lineage>
</organism>
<dbReference type="Proteomes" id="UP000886842">
    <property type="component" value="Unassembled WGS sequence"/>
</dbReference>
<comment type="caution">
    <text evidence="8">The sequence shown here is derived from an EMBL/GenBank/DDBJ whole genome shotgun (WGS) entry which is preliminary data.</text>
</comment>
<dbReference type="InterPro" id="IPR023635">
    <property type="entry name" value="Peptide_deformylase"/>
</dbReference>
<dbReference type="GO" id="GO:0046872">
    <property type="term" value="F:metal ion binding"/>
    <property type="evidence" value="ECO:0007669"/>
    <property type="project" value="UniProtKB-KW"/>
</dbReference>
<sequence>MNDDTTTPPPGPVRVPAKLTNGGTVLPIVRWGTPVMHARTRPVTEFGDALHTLVRDMFATMEAAEGVGLAGPQVGSDLAIFVYDCPDDDDVRHIGVVCNPVVELPEGRDRRLDSTEEGCLSLPGGYQPLARPDLATCRGQDVDGNDIELVGTGLFARCLQHETDHLYGTVFGDRLTARARKKLYQQHESLVENYPDDWPVSPKLVEGEPRRGRRSSASAFIAE</sequence>
<feature type="binding site" evidence="6">
    <location>
        <position position="161"/>
    </location>
    <ligand>
        <name>Fe cation</name>
        <dbReference type="ChEBI" id="CHEBI:24875"/>
    </ligand>
</feature>
<feature type="active site" evidence="6">
    <location>
        <position position="162"/>
    </location>
</feature>
<accession>A0A9D1GXU3</accession>
<dbReference type="CDD" id="cd00487">
    <property type="entry name" value="Pep_deformylase"/>
    <property type="match status" value="1"/>
</dbReference>
<evidence type="ECO:0000313" key="9">
    <source>
        <dbReference type="Proteomes" id="UP000886842"/>
    </source>
</evidence>
<evidence type="ECO:0000256" key="1">
    <source>
        <dbReference type="ARBA" id="ARBA00010759"/>
    </source>
</evidence>
<feature type="binding site" evidence="6">
    <location>
        <position position="165"/>
    </location>
    <ligand>
        <name>Fe cation</name>
        <dbReference type="ChEBI" id="CHEBI:24875"/>
    </ligand>
</feature>
<dbReference type="EMBL" id="DVLP01000228">
    <property type="protein sequence ID" value="HIT75434.1"/>
    <property type="molecule type" value="Genomic_DNA"/>
</dbReference>
<dbReference type="FunFam" id="3.90.45.10:FF:000004">
    <property type="entry name" value="Peptide deformylase"/>
    <property type="match status" value="1"/>
</dbReference>
<evidence type="ECO:0000256" key="5">
    <source>
        <dbReference type="ARBA" id="ARBA00023004"/>
    </source>
</evidence>
<comment type="catalytic activity">
    <reaction evidence="6">
        <text>N-terminal N-formyl-L-methionyl-[peptide] + H2O = N-terminal L-methionyl-[peptide] + formate</text>
        <dbReference type="Rhea" id="RHEA:24420"/>
        <dbReference type="Rhea" id="RHEA-COMP:10639"/>
        <dbReference type="Rhea" id="RHEA-COMP:10640"/>
        <dbReference type="ChEBI" id="CHEBI:15377"/>
        <dbReference type="ChEBI" id="CHEBI:15740"/>
        <dbReference type="ChEBI" id="CHEBI:49298"/>
        <dbReference type="ChEBI" id="CHEBI:64731"/>
        <dbReference type="EC" id="3.5.1.88"/>
    </reaction>
</comment>
<dbReference type="GO" id="GO:0006412">
    <property type="term" value="P:translation"/>
    <property type="evidence" value="ECO:0007669"/>
    <property type="project" value="UniProtKB-UniRule"/>
</dbReference>
<dbReference type="InterPro" id="IPR036821">
    <property type="entry name" value="Peptide_deformylase_sf"/>
</dbReference>
<gene>
    <name evidence="6 8" type="primary">def</name>
    <name evidence="8" type="ORF">IAA98_07610</name>
</gene>
<proteinExistence type="inferred from homology"/>